<comment type="caution">
    <text evidence="1">The sequence shown here is derived from an EMBL/GenBank/DDBJ whole genome shotgun (WGS) entry which is preliminary data.</text>
</comment>
<organism evidence="1 2">
    <name type="scientific">Coptis chinensis</name>
    <dbReference type="NCBI Taxonomy" id="261450"/>
    <lineage>
        <taxon>Eukaryota</taxon>
        <taxon>Viridiplantae</taxon>
        <taxon>Streptophyta</taxon>
        <taxon>Embryophyta</taxon>
        <taxon>Tracheophyta</taxon>
        <taxon>Spermatophyta</taxon>
        <taxon>Magnoliopsida</taxon>
        <taxon>Ranunculales</taxon>
        <taxon>Ranunculaceae</taxon>
        <taxon>Coptidoideae</taxon>
        <taxon>Coptis</taxon>
    </lineage>
</organism>
<evidence type="ECO:0000313" key="1">
    <source>
        <dbReference type="EMBL" id="KAF9613903.1"/>
    </source>
</evidence>
<evidence type="ECO:0000313" key="2">
    <source>
        <dbReference type="Proteomes" id="UP000631114"/>
    </source>
</evidence>
<dbReference type="Proteomes" id="UP000631114">
    <property type="component" value="Unassembled WGS sequence"/>
</dbReference>
<name>A0A835IDQ7_9MAGN</name>
<dbReference type="EMBL" id="JADFTS010000003">
    <property type="protein sequence ID" value="KAF9613903.1"/>
    <property type="molecule type" value="Genomic_DNA"/>
</dbReference>
<proteinExistence type="predicted"/>
<keyword evidence="2" id="KW-1185">Reference proteome</keyword>
<dbReference type="AlphaFoldDB" id="A0A835IDQ7"/>
<protein>
    <submittedName>
        <fullName evidence="1">Uncharacterized protein</fullName>
    </submittedName>
</protein>
<sequence>MCQQTFCRDPELVSRKPPFKVCNHPVGPAVNPVKLMELIERDYRMKITYYTAYTAKTKALKDINGEDGLLYYQLTWFTEAIKKDNPGSHVVLDVNGSTLKFERVFILKNFAIHRH</sequence>
<accession>A0A835IDQ7</accession>
<dbReference type="OrthoDB" id="683469at2759"/>
<gene>
    <name evidence="1" type="ORF">IFM89_012451</name>
</gene>
<reference evidence="1 2" key="1">
    <citation type="submission" date="2020-10" db="EMBL/GenBank/DDBJ databases">
        <title>The Coptis chinensis genome and diversification of protoberbering-type alkaloids.</title>
        <authorList>
            <person name="Wang B."/>
            <person name="Shu S."/>
            <person name="Song C."/>
            <person name="Liu Y."/>
        </authorList>
    </citation>
    <scope>NUCLEOTIDE SEQUENCE [LARGE SCALE GENOMIC DNA]</scope>
    <source>
        <strain evidence="1">HL-2020</strain>
        <tissue evidence="1">Leaf</tissue>
    </source>
</reference>